<dbReference type="HOGENOM" id="CLU_1038084_0_0_6"/>
<dbReference type="InterPro" id="IPR006171">
    <property type="entry name" value="TOPRIM_dom"/>
</dbReference>
<dbReference type="PROSITE" id="PS50880">
    <property type="entry name" value="TOPRIM"/>
    <property type="match status" value="1"/>
</dbReference>
<dbReference type="Gene3D" id="3.40.1360.10">
    <property type="match status" value="1"/>
</dbReference>
<evidence type="ECO:0000313" key="3">
    <source>
        <dbReference type="Proteomes" id="UP000028487"/>
    </source>
</evidence>
<dbReference type="CDD" id="cd01029">
    <property type="entry name" value="TOPRIM_primases"/>
    <property type="match status" value="1"/>
</dbReference>
<evidence type="ECO:0000313" key="2">
    <source>
        <dbReference type="EMBL" id="CDG99606.1"/>
    </source>
</evidence>
<accession>A0A077NPJ1</accession>
<organism evidence="2 3">
    <name type="scientific">Xenorhabdus bovienii str. feltiae Moldova</name>
    <dbReference type="NCBI Taxonomy" id="1398200"/>
    <lineage>
        <taxon>Bacteria</taxon>
        <taxon>Pseudomonadati</taxon>
        <taxon>Pseudomonadota</taxon>
        <taxon>Gammaproteobacteria</taxon>
        <taxon>Enterobacterales</taxon>
        <taxon>Morganellaceae</taxon>
        <taxon>Xenorhabdus</taxon>
    </lineage>
</organism>
<dbReference type="EMBL" id="CBSV010000012">
    <property type="protein sequence ID" value="CDG99606.1"/>
    <property type="molecule type" value="Genomic_DNA"/>
</dbReference>
<dbReference type="Proteomes" id="UP000028487">
    <property type="component" value="Unassembled WGS sequence"/>
</dbReference>
<evidence type="ECO:0000259" key="1">
    <source>
        <dbReference type="PROSITE" id="PS50880"/>
    </source>
</evidence>
<proteinExistence type="predicted"/>
<comment type="caution">
    <text evidence="2">The sequence shown here is derived from an EMBL/GenBank/DDBJ whole genome shotgun (WGS) entry which is preliminary data.</text>
</comment>
<dbReference type="AlphaFoldDB" id="A0A077NPJ1"/>
<gene>
    <name evidence="2" type="ORF">XBFM1_1090015</name>
</gene>
<dbReference type="Pfam" id="PF13362">
    <property type="entry name" value="Toprim_3"/>
    <property type="match status" value="1"/>
</dbReference>
<sequence>MSKPITIHQAAEKAQQLEFINQLIESYPHQIQGSEISVMSSLMAKLSGDIAVFLIEVIAGEEAIDNTSHCSDMSTVQVGQSDYLTNKGLQCPHQRLLKDGSLLLVMQALDGTVTGAQTIKPNGEKRLVSGSQKKGSFIPLSEITGTSDTFIITEGYATALTVSQLHDGVVLAAIDEGNLFAVAGHVRERCPDAKIILAADNDMKSGHKNVGKISAEKAAKSVRGWVTLPPTEEKADWDDYRQRHGIEAAKQAFSNGLYQVGKKNQCQW</sequence>
<protein>
    <submittedName>
        <fullName evidence="2">Putative prophage primase (Modular protein)</fullName>
    </submittedName>
</protein>
<reference evidence="2" key="1">
    <citation type="submission" date="2013-07" db="EMBL/GenBank/DDBJ databases">
        <title>Sub-species coevolution in mutualistic symbiosis.</title>
        <authorList>
            <person name="Murfin K."/>
            <person name="Klassen J."/>
            <person name="Lee M."/>
            <person name="Forst S."/>
            <person name="Stock P."/>
            <person name="Goodrich-Blair H."/>
        </authorList>
    </citation>
    <scope>NUCLEOTIDE SEQUENCE [LARGE SCALE GENOMIC DNA]</scope>
    <source>
        <strain evidence="2">Feltiae Moldova</strain>
    </source>
</reference>
<feature type="domain" description="Toprim" evidence="1">
    <location>
        <begin position="148"/>
        <end position="228"/>
    </location>
</feature>
<dbReference type="InterPro" id="IPR034154">
    <property type="entry name" value="TOPRIM_DnaG/twinkle"/>
</dbReference>
<name>A0A077NPJ1_XENBV</name>